<dbReference type="Proteomes" id="UP000734854">
    <property type="component" value="Unassembled WGS sequence"/>
</dbReference>
<evidence type="ECO:0000256" key="1">
    <source>
        <dbReference type="ARBA" id="ARBA00022723"/>
    </source>
</evidence>
<keyword evidence="2" id="KW-0863">Zinc-finger</keyword>
<evidence type="ECO:0000313" key="6">
    <source>
        <dbReference type="EMBL" id="KAG6474648.1"/>
    </source>
</evidence>
<dbReference type="CDD" id="cd19821">
    <property type="entry name" value="Bbox1_BBX-like"/>
    <property type="match status" value="1"/>
</dbReference>
<dbReference type="EMBL" id="JACMSC010000019">
    <property type="protein sequence ID" value="KAG6474648.1"/>
    <property type="molecule type" value="Genomic_DNA"/>
</dbReference>
<evidence type="ECO:0000256" key="2">
    <source>
        <dbReference type="ARBA" id="ARBA00022771"/>
    </source>
</evidence>
<dbReference type="GO" id="GO:0008270">
    <property type="term" value="F:zinc ion binding"/>
    <property type="evidence" value="ECO:0007669"/>
    <property type="project" value="UniProtKB-KW"/>
</dbReference>
<evidence type="ECO:0000256" key="3">
    <source>
        <dbReference type="ARBA" id="ARBA00022833"/>
    </source>
</evidence>
<dbReference type="AlphaFoldDB" id="A0A8J5EV27"/>
<evidence type="ECO:0000259" key="5">
    <source>
        <dbReference type="SMART" id="SM00336"/>
    </source>
</evidence>
<feature type="domain" description="B box-type" evidence="5">
    <location>
        <begin position="1"/>
        <end position="46"/>
    </location>
</feature>
<name>A0A8J5EV27_ZINOF</name>
<keyword evidence="7" id="KW-1185">Reference proteome</keyword>
<sequence>MEKQCELCGGGASLYCDSDDAFLCWSCDASVHGANFLVARHVRRVACAECRAVDGGACVVSGAVVRPFRSLCSHCDGAEHSSSSCLSAAESRTASRPEKQRGPSKRRGRRRQFGDERAERVLSVWSGKLGLRIARRCATAAARLLSSRSVVVGAKPGRVALAAALWFAVKIFARHDKGDDGVENEDGNEEPSSSGDLGCGMGAVLRRLEACSGVPARFIEVAESRFPRVASCR</sequence>
<feature type="compositionally biased region" description="Basic residues" evidence="4">
    <location>
        <begin position="102"/>
        <end position="111"/>
    </location>
</feature>
<reference evidence="6 7" key="1">
    <citation type="submission" date="2020-08" db="EMBL/GenBank/DDBJ databases">
        <title>Plant Genome Project.</title>
        <authorList>
            <person name="Zhang R.-G."/>
        </authorList>
    </citation>
    <scope>NUCLEOTIDE SEQUENCE [LARGE SCALE GENOMIC DNA]</scope>
    <source>
        <tissue evidence="6">Rhizome</tissue>
    </source>
</reference>
<dbReference type="InterPro" id="IPR000315">
    <property type="entry name" value="Znf_B-box"/>
</dbReference>
<proteinExistence type="predicted"/>
<organism evidence="6 7">
    <name type="scientific">Zingiber officinale</name>
    <name type="common">Ginger</name>
    <name type="synonym">Amomum zingiber</name>
    <dbReference type="NCBI Taxonomy" id="94328"/>
    <lineage>
        <taxon>Eukaryota</taxon>
        <taxon>Viridiplantae</taxon>
        <taxon>Streptophyta</taxon>
        <taxon>Embryophyta</taxon>
        <taxon>Tracheophyta</taxon>
        <taxon>Spermatophyta</taxon>
        <taxon>Magnoliopsida</taxon>
        <taxon>Liliopsida</taxon>
        <taxon>Zingiberales</taxon>
        <taxon>Zingiberaceae</taxon>
        <taxon>Zingiber</taxon>
    </lineage>
</organism>
<keyword evidence="1" id="KW-0479">Metal-binding</keyword>
<dbReference type="Pfam" id="PF00643">
    <property type="entry name" value="zf-B_box"/>
    <property type="match status" value="1"/>
</dbReference>
<feature type="compositionally biased region" description="Low complexity" evidence="4">
    <location>
        <begin position="80"/>
        <end position="91"/>
    </location>
</feature>
<comment type="caution">
    <text evidence="6">The sequence shown here is derived from an EMBL/GenBank/DDBJ whole genome shotgun (WGS) entry which is preliminary data.</text>
</comment>
<dbReference type="OrthoDB" id="153872at2759"/>
<dbReference type="InterPro" id="IPR049808">
    <property type="entry name" value="CONSTANS-like_Bbox1"/>
</dbReference>
<dbReference type="PANTHER" id="PTHR31717:SF142">
    <property type="entry name" value="B-BOX DOMAIN PROTEIN 30-RELATED"/>
    <property type="match status" value="1"/>
</dbReference>
<gene>
    <name evidence="6" type="ORF">ZIOFF_068586</name>
</gene>
<evidence type="ECO:0000313" key="7">
    <source>
        <dbReference type="Proteomes" id="UP000734854"/>
    </source>
</evidence>
<accession>A0A8J5EV27</accession>
<protein>
    <recommendedName>
        <fullName evidence="5">B box-type domain-containing protein</fullName>
    </recommendedName>
</protein>
<feature type="region of interest" description="Disordered" evidence="4">
    <location>
        <begin position="79"/>
        <end position="114"/>
    </location>
</feature>
<dbReference type="PANTHER" id="PTHR31717">
    <property type="entry name" value="ZINC FINGER PROTEIN CONSTANS-LIKE 10"/>
    <property type="match status" value="1"/>
</dbReference>
<dbReference type="SMART" id="SM00336">
    <property type="entry name" value="BBOX"/>
    <property type="match status" value="1"/>
</dbReference>
<evidence type="ECO:0000256" key="4">
    <source>
        <dbReference type="SAM" id="MobiDB-lite"/>
    </source>
</evidence>
<keyword evidence="3" id="KW-0862">Zinc</keyword>